<dbReference type="AlphaFoldDB" id="A0A2S8F0N2"/>
<proteinExistence type="predicted"/>
<dbReference type="InterPro" id="IPR022655">
    <property type="entry name" value="DUF1553"/>
</dbReference>
<comment type="caution">
    <text evidence="3">The sequence shown here is derived from an EMBL/GenBank/DDBJ whole genome shotgun (WGS) entry which is preliminary data.</text>
</comment>
<dbReference type="InterPro" id="IPR008964">
    <property type="entry name" value="Invasin/intimin_cell_adhesion"/>
</dbReference>
<dbReference type="Proteomes" id="UP000240009">
    <property type="component" value="Unassembled WGS sequence"/>
</dbReference>
<feature type="domain" description="BIG2" evidence="2">
    <location>
        <begin position="17"/>
        <end position="98"/>
    </location>
</feature>
<dbReference type="Gene3D" id="2.60.40.1080">
    <property type="match status" value="2"/>
</dbReference>
<reference evidence="3 4" key="1">
    <citation type="submission" date="2018-02" db="EMBL/GenBank/DDBJ databases">
        <title>Comparative genomes isolates from brazilian mangrove.</title>
        <authorList>
            <person name="Araujo J.E."/>
            <person name="Taketani R.G."/>
            <person name="Silva M.C.P."/>
            <person name="Loureco M.V."/>
            <person name="Andreote F.D."/>
        </authorList>
    </citation>
    <scope>NUCLEOTIDE SEQUENCE [LARGE SCALE GENOMIC DNA]</scope>
    <source>
        <strain evidence="3 4">HEX-2 MGV</strain>
    </source>
</reference>
<evidence type="ECO:0000313" key="3">
    <source>
        <dbReference type="EMBL" id="PQO25716.1"/>
    </source>
</evidence>
<dbReference type="InterPro" id="IPR003343">
    <property type="entry name" value="Big_2"/>
</dbReference>
<dbReference type="OrthoDB" id="289126at2"/>
<accession>A0A2S8F0N2</accession>
<evidence type="ECO:0000313" key="4">
    <source>
        <dbReference type="Proteomes" id="UP000240009"/>
    </source>
</evidence>
<feature type="domain" description="BIG2" evidence="2">
    <location>
        <begin position="216"/>
        <end position="297"/>
    </location>
</feature>
<evidence type="ECO:0000256" key="1">
    <source>
        <dbReference type="SAM" id="MobiDB-lite"/>
    </source>
</evidence>
<dbReference type="EMBL" id="PUIA01000074">
    <property type="protein sequence ID" value="PQO25716.1"/>
    <property type="molecule type" value="Genomic_DNA"/>
</dbReference>
<dbReference type="SUPFAM" id="SSF49373">
    <property type="entry name" value="Invasin/intimin cell-adhesion fragments"/>
    <property type="match status" value="2"/>
</dbReference>
<dbReference type="PANTHER" id="PTHR35889:SF3">
    <property type="entry name" value="F-BOX DOMAIN-CONTAINING PROTEIN"/>
    <property type="match status" value="1"/>
</dbReference>
<dbReference type="PANTHER" id="PTHR35889">
    <property type="entry name" value="CYCLOINULO-OLIGOSACCHARIDE FRUCTANOTRANSFERASE-RELATED"/>
    <property type="match status" value="1"/>
</dbReference>
<dbReference type="InterPro" id="IPR011444">
    <property type="entry name" value="DUF1549"/>
</dbReference>
<sequence length="826" mass="91930">MVLVGLLAGTNTLAMAEDSSLVLLPQQIELRTPQDQQLVVVQRQSGDKLLGQMSEAIEWTSADPAIATIENGTVRPVARGTTTITAKVGDQSASVEVVVSGQDQPTQYGFHRDVLPILSKRNCNAGGCHGALAGKGGFRLSLNGYDPESDYFNIVKQDKGRRIEFAAPEYSLLLNKPSTAVPHKGGLVLPRDSEDFEVLAQWIAHGAAPPQSGDAVVERLEVFPDASLQEIGTSQQFSVRAHYSDGTSRDVTRWVRWSSTNDTVSQVNADGLASIMGPGEGAIVAWYDSKLAIARTTVPYPASGQNTDGADDRKPRNFIDEHIDAQLNRLNLVASPNCTDAEFLRRAYLDTIGRIPNLDETRDYLADTSEDKRDKLIEKLLESPEFVDYWAYKWSDILMLNGTLLRPAALKTYYQWIHSHVEKNTPWDQLVREIVTSTGESTENGATNFFALNQSPEEMTENASQAFMSLSIGCAKCHNHPLEKWTNDQYYAMANIFSRVKAKGWGGEGRNGDGARTLYVATSGELVQPRTGKPQPPTPLDGEPMALDSPEDRRVKFAHWLTSPENPYFAKAITNRVWANFYGVGLVEEVDDLRISNPPSNGALFDAATKHVVDSKFDLKSLMRTILQSNAYQRSSKPIGGNEAESRFYSRYYPRQIMAEVLHDAVVQVTGVPSKFDTVAFPGNDKQKTDFYPEGTKAIQLYDSAVENYFLSTFGRNPRNIVCECERSSEPTMVQVLHISNGNTINNKLQSKDSRVEKLFQLRRNGLSDEALVDEIYLTCFSRYPTPEKRQQLVQFLPPVNSAEERATIEDLFWGLLSTREFLFNH</sequence>
<name>A0A2S8F0N2_9BACT</name>
<dbReference type="Pfam" id="PF02368">
    <property type="entry name" value="Big_2"/>
    <property type="match status" value="1"/>
</dbReference>
<organism evidence="3 4">
    <name type="scientific">Blastopirellula marina</name>
    <dbReference type="NCBI Taxonomy" id="124"/>
    <lineage>
        <taxon>Bacteria</taxon>
        <taxon>Pseudomonadati</taxon>
        <taxon>Planctomycetota</taxon>
        <taxon>Planctomycetia</taxon>
        <taxon>Pirellulales</taxon>
        <taxon>Pirellulaceae</taxon>
        <taxon>Blastopirellula</taxon>
    </lineage>
</organism>
<protein>
    <submittedName>
        <fullName evidence="3">S-layer protein</fullName>
    </submittedName>
</protein>
<dbReference type="SMART" id="SM00635">
    <property type="entry name" value="BID_2"/>
    <property type="match status" value="2"/>
</dbReference>
<dbReference type="Pfam" id="PF07587">
    <property type="entry name" value="PSD1"/>
    <property type="match status" value="1"/>
</dbReference>
<evidence type="ECO:0000259" key="2">
    <source>
        <dbReference type="SMART" id="SM00635"/>
    </source>
</evidence>
<gene>
    <name evidence="3" type="ORF">C5Y96_23170</name>
</gene>
<feature type="region of interest" description="Disordered" evidence="1">
    <location>
        <begin position="523"/>
        <end position="542"/>
    </location>
</feature>
<dbReference type="Pfam" id="PF07583">
    <property type="entry name" value="PSCyt2"/>
    <property type="match status" value="1"/>
</dbReference>